<dbReference type="Proteomes" id="UP000013063">
    <property type="component" value="Unassembled WGS sequence"/>
</dbReference>
<dbReference type="InterPro" id="IPR044855">
    <property type="entry name" value="CoA-Trfase_III_dom3_sf"/>
</dbReference>
<dbReference type="Pfam" id="PF02515">
    <property type="entry name" value="CoA_transf_3"/>
    <property type="match status" value="1"/>
</dbReference>
<evidence type="ECO:0000313" key="1">
    <source>
        <dbReference type="EMBL" id="ENZ82164.1"/>
    </source>
</evidence>
<keyword evidence="1" id="KW-0808">Transferase</keyword>
<name>R0EJN9_CAUVI</name>
<dbReference type="GO" id="GO:0016740">
    <property type="term" value="F:transferase activity"/>
    <property type="evidence" value="ECO:0007669"/>
    <property type="project" value="UniProtKB-KW"/>
</dbReference>
<dbReference type="RefSeq" id="WP_004618783.1">
    <property type="nucleotide sequence ID" value="NZ_APMP01000009.1"/>
</dbReference>
<accession>R0EJN9</accession>
<reference evidence="1 2" key="1">
    <citation type="journal article" date="2013" name="Genome Announc.">
        <title>Draft Genome Sequence for Caulobacter sp. Strain OR37, a Bacterium Tolerant to Heavy Metals.</title>
        <authorList>
            <person name="Utturkar S.M."/>
            <person name="Bollmann A."/>
            <person name="Brzoska R.M."/>
            <person name="Klingeman D.M."/>
            <person name="Epstein S.E."/>
            <person name="Palumbo A.V."/>
            <person name="Brown S.D."/>
        </authorList>
    </citation>
    <scope>NUCLEOTIDE SEQUENCE [LARGE SCALE GENOMIC DNA]</scope>
    <source>
        <strain evidence="1 2">OR37</strain>
    </source>
</reference>
<dbReference type="eggNOG" id="COG1804">
    <property type="taxonomic scope" value="Bacteria"/>
</dbReference>
<comment type="caution">
    <text evidence="1">The sequence shown here is derived from an EMBL/GenBank/DDBJ whole genome shotgun (WGS) entry which is preliminary data.</text>
</comment>
<dbReference type="STRING" id="1292034.OR37_01976"/>
<keyword evidence="2" id="KW-1185">Reference proteome</keyword>
<gene>
    <name evidence="1" type="ORF">OR37_01976</name>
</gene>
<protein>
    <submittedName>
        <fullName evidence="1">Putative acyl-CoA transferase/carnitine dehydratase</fullName>
    </submittedName>
</protein>
<dbReference type="AlphaFoldDB" id="R0EJN9"/>
<sequence length="417" mass="44631">MFKLLEGVRVIECAMLFNGGAVGMHLGDLGADVIKIESPGRGDYLRDFLGQIVPHVSPPHAQLNKNKRSVELDVRTAEGRELFFALIRDADIFIDGFRAGACDEMGIGYDAQKAIKPDIVYVQYTGYGADGPYAAIPTHGQQMNALAGGMPCEVGEDGFVHFVRGKQFMGGTEQSGPGPSVGAPVAALAAVSALVHRDRTGKGAYIDVSAADAVLAMSWIGGAFAFNKHRLTSRVGLADESKADEVGGGSARYQLYQTLDDRFMLFCAIEPKFWRNFCAAINRPDLVETIDQGAPVDFGHADDALRKTLTEIFKGRTQAEWTKIAADHDIAMGPAPRLEEVREDPHIAHRGVIVDGVHPAAGPFTYIGFPAVISGDRYGEVRPAPALGEQTAEILSELGVNAARLAQLRAAGVVGKN</sequence>
<dbReference type="PANTHER" id="PTHR48228:SF5">
    <property type="entry name" value="ALPHA-METHYLACYL-COA RACEMASE"/>
    <property type="match status" value="1"/>
</dbReference>
<dbReference type="SUPFAM" id="SSF89796">
    <property type="entry name" value="CoA-transferase family III (CaiB/BaiF)"/>
    <property type="match status" value="1"/>
</dbReference>
<dbReference type="InterPro" id="IPR050509">
    <property type="entry name" value="CoA-transferase_III"/>
</dbReference>
<dbReference type="PANTHER" id="PTHR48228">
    <property type="entry name" value="SUCCINYL-COA--D-CITRAMALATE COA-TRANSFERASE"/>
    <property type="match status" value="1"/>
</dbReference>
<evidence type="ECO:0000313" key="2">
    <source>
        <dbReference type="Proteomes" id="UP000013063"/>
    </source>
</evidence>
<dbReference type="InterPro" id="IPR003673">
    <property type="entry name" value="CoA-Trfase_fam_III"/>
</dbReference>
<organism evidence="1 2">
    <name type="scientific">Caulobacter vibrioides OR37</name>
    <dbReference type="NCBI Taxonomy" id="1292034"/>
    <lineage>
        <taxon>Bacteria</taxon>
        <taxon>Pseudomonadati</taxon>
        <taxon>Pseudomonadota</taxon>
        <taxon>Alphaproteobacteria</taxon>
        <taxon>Caulobacterales</taxon>
        <taxon>Caulobacteraceae</taxon>
        <taxon>Caulobacter</taxon>
    </lineage>
</organism>
<dbReference type="OrthoDB" id="7488526at2"/>
<dbReference type="PATRIC" id="fig|1292034.3.peg.1963"/>
<dbReference type="EMBL" id="APMP01000009">
    <property type="protein sequence ID" value="ENZ82164.1"/>
    <property type="molecule type" value="Genomic_DNA"/>
</dbReference>
<dbReference type="InterPro" id="IPR023606">
    <property type="entry name" value="CoA-Trfase_III_dom_1_sf"/>
</dbReference>
<dbReference type="Gene3D" id="3.40.50.10540">
    <property type="entry name" value="Crotonobetainyl-coa:carnitine coa-transferase, domain 1"/>
    <property type="match status" value="1"/>
</dbReference>
<proteinExistence type="predicted"/>
<dbReference type="Gene3D" id="3.30.1540.10">
    <property type="entry name" value="formyl-coa transferase, domain 3"/>
    <property type="match status" value="1"/>
</dbReference>